<dbReference type="InterPro" id="IPR036051">
    <property type="entry name" value="KRAB_dom_sf"/>
</dbReference>
<reference evidence="2 3" key="1">
    <citation type="journal article" date="2020" name="Nature">
        <title>Six reference-quality genomes reveal evolution of bat adaptations.</title>
        <authorList>
            <person name="Jebb D."/>
            <person name="Huang Z."/>
            <person name="Pippel M."/>
            <person name="Hughes G.M."/>
            <person name="Lavrichenko K."/>
            <person name="Devanna P."/>
            <person name="Winkler S."/>
            <person name="Jermiin L.S."/>
            <person name="Skirmuntt E.C."/>
            <person name="Katzourakis A."/>
            <person name="Burkitt-Gray L."/>
            <person name="Ray D.A."/>
            <person name="Sullivan K.A.M."/>
            <person name="Roscito J.G."/>
            <person name="Kirilenko B.M."/>
            <person name="Davalos L.M."/>
            <person name="Corthals A.P."/>
            <person name="Power M.L."/>
            <person name="Jones G."/>
            <person name="Ransome R.D."/>
            <person name="Dechmann D.K.N."/>
            <person name="Locatelli A.G."/>
            <person name="Puechmaille S.J."/>
            <person name="Fedrigo O."/>
            <person name="Jarvis E.D."/>
            <person name="Hiller M."/>
            <person name="Vernes S.C."/>
            <person name="Myers E.W."/>
            <person name="Teeling E.C."/>
        </authorList>
    </citation>
    <scope>NUCLEOTIDE SEQUENCE [LARGE SCALE GENOMIC DNA]</scope>
    <source>
        <strain evidence="2">Bat1K_MPI-CBG_1</strain>
    </source>
</reference>
<evidence type="ECO:0000313" key="2">
    <source>
        <dbReference type="EMBL" id="KAF6080228.1"/>
    </source>
</evidence>
<organism evidence="2 3">
    <name type="scientific">Phyllostomus discolor</name>
    <name type="common">pale spear-nosed bat</name>
    <dbReference type="NCBI Taxonomy" id="89673"/>
    <lineage>
        <taxon>Eukaryota</taxon>
        <taxon>Metazoa</taxon>
        <taxon>Chordata</taxon>
        <taxon>Craniata</taxon>
        <taxon>Vertebrata</taxon>
        <taxon>Euteleostomi</taxon>
        <taxon>Mammalia</taxon>
        <taxon>Eutheria</taxon>
        <taxon>Laurasiatheria</taxon>
        <taxon>Chiroptera</taxon>
        <taxon>Yangochiroptera</taxon>
        <taxon>Phyllostomidae</taxon>
        <taxon>Phyllostominae</taxon>
        <taxon>Phyllostomus</taxon>
    </lineage>
</organism>
<dbReference type="InterPro" id="IPR050169">
    <property type="entry name" value="Krueppel_C2H2_ZnF"/>
</dbReference>
<dbReference type="SMART" id="SM00349">
    <property type="entry name" value="KRAB"/>
    <property type="match status" value="1"/>
</dbReference>
<dbReference type="EMBL" id="JABVXQ010000014">
    <property type="protein sequence ID" value="KAF6080228.1"/>
    <property type="molecule type" value="Genomic_DNA"/>
</dbReference>
<name>A0A833YTN6_9CHIR</name>
<evidence type="ECO:0000259" key="1">
    <source>
        <dbReference type="PROSITE" id="PS50805"/>
    </source>
</evidence>
<dbReference type="AlphaFoldDB" id="A0A833YTN6"/>
<sequence length="119" mass="13379">MTKAQALLSFEDVAVGFTWEEWRLLDPAQKDLYRDVMLENYSNLLSVGYQSSNSDSLFWLEQGGPRWIAEEAAHSPACPESLTLAGPLALWKRKAIMLNKVSMRGVLFCFFAGAQQCCL</sequence>
<dbReference type="Gene3D" id="6.10.140.140">
    <property type="match status" value="1"/>
</dbReference>
<proteinExistence type="predicted"/>
<dbReference type="PROSITE" id="PS50805">
    <property type="entry name" value="KRAB"/>
    <property type="match status" value="1"/>
</dbReference>
<dbReference type="Proteomes" id="UP000664940">
    <property type="component" value="Unassembled WGS sequence"/>
</dbReference>
<evidence type="ECO:0000313" key="3">
    <source>
        <dbReference type="Proteomes" id="UP000664940"/>
    </source>
</evidence>
<dbReference type="Pfam" id="PF01352">
    <property type="entry name" value="KRAB"/>
    <property type="match status" value="1"/>
</dbReference>
<dbReference type="SUPFAM" id="SSF109640">
    <property type="entry name" value="KRAB domain (Kruppel-associated box)"/>
    <property type="match status" value="1"/>
</dbReference>
<protein>
    <submittedName>
        <fullName evidence="2">Zinc finger protein 577</fullName>
    </submittedName>
</protein>
<feature type="domain" description="KRAB" evidence="1">
    <location>
        <begin position="8"/>
        <end position="79"/>
    </location>
</feature>
<dbReference type="CDD" id="cd07765">
    <property type="entry name" value="KRAB_A-box"/>
    <property type="match status" value="1"/>
</dbReference>
<accession>A0A833YTN6</accession>
<dbReference type="PANTHER" id="PTHR23232:SF161">
    <property type="entry name" value="KRAB DOMAIN-CONTAINING PROTEIN"/>
    <property type="match status" value="1"/>
</dbReference>
<dbReference type="PANTHER" id="PTHR23232">
    <property type="entry name" value="KRAB DOMAIN C2H2 ZINC FINGER"/>
    <property type="match status" value="1"/>
</dbReference>
<comment type="caution">
    <text evidence="2">The sequence shown here is derived from an EMBL/GenBank/DDBJ whole genome shotgun (WGS) entry which is preliminary data.</text>
</comment>
<dbReference type="InterPro" id="IPR001909">
    <property type="entry name" value="KRAB"/>
</dbReference>
<dbReference type="GO" id="GO:0006355">
    <property type="term" value="P:regulation of DNA-templated transcription"/>
    <property type="evidence" value="ECO:0007669"/>
    <property type="project" value="InterPro"/>
</dbReference>
<gene>
    <name evidence="2" type="ORF">HJG60_020877</name>
</gene>